<evidence type="ECO:0000256" key="6">
    <source>
        <dbReference type="ARBA" id="ARBA00022741"/>
    </source>
</evidence>
<dbReference type="PANTHER" id="PTHR43071:SF1">
    <property type="entry name" value="2-AMINO-4-HYDROXY-6-HYDROXYMETHYLDIHYDROPTERIDINE PYROPHOSPHOKINASE"/>
    <property type="match status" value="1"/>
</dbReference>
<dbReference type="PANTHER" id="PTHR43071">
    <property type="entry name" value="2-AMINO-4-HYDROXY-6-HYDROXYMETHYLDIHYDROPTERIDINE PYROPHOSPHOKINASE"/>
    <property type="match status" value="1"/>
</dbReference>
<dbReference type="EC" id="2.7.6.3" evidence="3"/>
<evidence type="ECO:0000256" key="5">
    <source>
        <dbReference type="ARBA" id="ARBA00022679"/>
    </source>
</evidence>
<evidence type="ECO:0000313" key="15">
    <source>
        <dbReference type="Proteomes" id="UP001621714"/>
    </source>
</evidence>
<evidence type="ECO:0000313" key="14">
    <source>
        <dbReference type="EMBL" id="MFK7161714.1"/>
    </source>
</evidence>
<keyword evidence="5 14" id="KW-0808">Transferase</keyword>
<comment type="function">
    <text evidence="10">Catalyzes the transfer of pyrophosphate from adenosine triphosphate (ATP) to 6-hydroxymethyl-7,8-dihydropterin, an enzymatic step in folate biosynthesis pathway.</text>
</comment>
<comment type="caution">
    <text evidence="14">The sequence shown here is derived from an EMBL/GenBank/DDBJ whole genome shotgun (WGS) entry which is preliminary data.</text>
</comment>
<evidence type="ECO:0000256" key="11">
    <source>
        <dbReference type="ARBA" id="ARBA00029766"/>
    </source>
</evidence>
<feature type="domain" description="7,8-dihydro-6-hydroxymethylpterin-pyrophosphokinase" evidence="13">
    <location>
        <begin position="88"/>
        <end position="99"/>
    </location>
</feature>
<dbReference type="InterPro" id="IPR000550">
    <property type="entry name" value="Hppk"/>
</dbReference>
<accession>A0ABW8PZJ1</accession>
<evidence type="ECO:0000256" key="2">
    <source>
        <dbReference type="ARBA" id="ARBA00005810"/>
    </source>
</evidence>
<dbReference type="Gene3D" id="3.30.70.560">
    <property type="entry name" value="7,8-Dihydro-6-hydroxymethylpterin-pyrophosphokinase HPPK"/>
    <property type="match status" value="1"/>
</dbReference>
<reference evidence="14 15" key="1">
    <citation type="submission" date="2024-02" db="EMBL/GenBank/DDBJ databases">
        <title>Marinospirillum sp. MEB 164 isolated from Lonar lake sediment.</title>
        <authorList>
            <person name="Joshi A."/>
            <person name="Thite S."/>
        </authorList>
    </citation>
    <scope>NUCLEOTIDE SEQUENCE [LARGE SCALE GENOMIC DNA]</scope>
    <source>
        <strain evidence="14 15">MEB164</strain>
    </source>
</reference>
<evidence type="ECO:0000256" key="12">
    <source>
        <dbReference type="ARBA" id="ARBA00033413"/>
    </source>
</evidence>
<protein>
    <recommendedName>
        <fullName evidence="4">2-amino-4-hydroxy-6-hydroxymethyldihydropteridine pyrophosphokinase</fullName>
        <ecNumber evidence="3">2.7.6.3</ecNumber>
    </recommendedName>
    <alternativeName>
        <fullName evidence="11">6-hydroxymethyl-7,8-dihydropterin pyrophosphokinase</fullName>
    </alternativeName>
    <alternativeName>
        <fullName evidence="12">7,8-dihydro-6-hydroxymethylpterin-pyrophosphokinase</fullName>
    </alternativeName>
</protein>
<evidence type="ECO:0000256" key="9">
    <source>
        <dbReference type="ARBA" id="ARBA00022909"/>
    </source>
</evidence>
<comment type="similarity">
    <text evidence="2">Belongs to the HPPK family.</text>
</comment>
<dbReference type="RefSeq" id="WP_405341073.1">
    <property type="nucleotide sequence ID" value="NZ_JBANFI010000008.1"/>
</dbReference>
<keyword evidence="9" id="KW-0289">Folate biosynthesis</keyword>
<dbReference type="Pfam" id="PF01288">
    <property type="entry name" value="HPPK"/>
    <property type="match status" value="1"/>
</dbReference>
<comment type="pathway">
    <text evidence="1">Cofactor biosynthesis; tetrahydrofolate biosynthesis; 2-amino-4-hydroxy-6-hydroxymethyl-7,8-dihydropteridine diphosphate from 7,8-dihydroneopterin triphosphate: step 4/4.</text>
</comment>
<keyword evidence="7" id="KW-0418">Kinase</keyword>
<evidence type="ECO:0000256" key="3">
    <source>
        <dbReference type="ARBA" id="ARBA00013253"/>
    </source>
</evidence>
<evidence type="ECO:0000256" key="4">
    <source>
        <dbReference type="ARBA" id="ARBA00016218"/>
    </source>
</evidence>
<dbReference type="EMBL" id="JBANFI010000008">
    <property type="protein sequence ID" value="MFK7161714.1"/>
    <property type="molecule type" value="Genomic_DNA"/>
</dbReference>
<evidence type="ECO:0000259" key="13">
    <source>
        <dbReference type="PROSITE" id="PS00794"/>
    </source>
</evidence>
<evidence type="ECO:0000256" key="1">
    <source>
        <dbReference type="ARBA" id="ARBA00005051"/>
    </source>
</evidence>
<evidence type="ECO:0000256" key="10">
    <source>
        <dbReference type="ARBA" id="ARBA00029409"/>
    </source>
</evidence>
<gene>
    <name evidence="14" type="primary">folK</name>
    <name evidence="14" type="ORF">V6U78_11770</name>
</gene>
<keyword evidence="6" id="KW-0547">Nucleotide-binding</keyword>
<dbReference type="SUPFAM" id="SSF55083">
    <property type="entry name" value="6-hydroxymethyl-7,8-dihydropterin pyrophosphokinase, HPPK"/>
    <property type="match status" value="1"/>
</dbReference>
<dbReference type="Proteomes" id="UP001621714">
    <property type="component" value="Unassembled WGS sequence"/>
</dbReference>
<dbReference type="NCBIfam" id="TIGR01498">
    <property type="entry name" value="folK"/>
    <property type="match status" value="1"/>
</dbReference>
<dbReference type="CDD" id="cd00483">
    <property type="entry name" value="HPPK"/>
    <property type="match status" value="1"/>
</dbReference>
<proteinExistence type="inferred from homology"/>
<dbReference type="PROSITE" id="PS00794">
    <property type="entry name" value="HPPK"/>
    <property type="match status" value="1"/>
</dbReference>
<evidence type="ECO:0000256" key="7">
    <source>
        <dbReference type="ARBA" id="ARBA00022777"/>
    </source>
</evidence>
<sequence>MAQAWIGLGSNLDDPINQVTQALAELDQLDQTHLVTASQLWQSQPVGPQDQPDFINAVALIETQLAPLALLHQLQSLEQAHRRVRERHWGPRTLDLDLLAYEQQVMQTPELTLPHPRLYERAFVLKPWAAINPACILPPGQTIQYWLDQLPQAALNEVLPLQTETLSRL</sequence>
<dbReference type="InterPro" id="IPR035907">
    <property type="entry name" value="Hppk_sf"/>
</dbReference>
<name>A0ABW8PZJ1_9GAMM</name>
<organism evidence="14 15">
    <name type="scientific">Marinospirillum alkalitolerans</name>
    <dbReference type="NCBI Taxonomy" id="3123374"/>
    <lineage>
        <taxon>Bacteria</taxon>
        <taxon>Pseudomonadati</taxon>
        <taxon>Pseudomonadota</taxon>
        <taxon>Gammaproteobacteria</taxon>
        <taxon>Oceanospirillales</taxon>
        <taxon>Oceanospirillaceae</taxon>
        <taxon>Marinospirillum</taxon>
    </lineage>
</organism>
<dbReference type="GO" id="GO:0003848">
    <property type="term" value="F:2-amino-4-hydroxy-6-hydroxymethyldihydropteridine diphosphokinase activity"/>
    <property type="evidence" value="ECO:0007669"/>
    <property type="project" value="UniProtKB-EC"/>
</dbReference>
<evidence type="ECO:0000256" key="8">
    <source>
        <dbReference type="ARBA" id="ARBA00022840"/>
    </source>
</evidence>
<keyword evidence="15" id="KW-1185">Reference proteome</keyword>
<keyword evidence="8" id="KW-0067">ATP-binding</keyword>